<dbReference type="AlphaFoldDB" id="A0A9J2PD62"/>
<sequence>METSSPHLCSACPKFSQTLRDHVVSRTQDKPRSAFVSRPIDYGSLCRRMLLGTAHMVTTRRKRSPSSGTSEYPPLRVSIGALKQLENNASHASKTHYVLL</sequence>
<evidence type="ECO:0000313" key="1">
    <source>
        <dbReference type="Proteomes" id="UP000036681"/>
    </source>
</evidence>
<reference evidence="2" key="1">
    <citation type="submission" date="2023-03" db="UniProtKB">
        <authorList>
            <consortium name="WormBaseParasite"/>
        </authorList>
    </citation>
    <scope>IDENTIFICATION</scope>
</reference>
<evidence type="ECO:0000313" key="2">
    <source>
        <dbReference type="WBParaSite" id="ALUE_0000735301-mRNA-1"/>
    </source>
</evidence>
<protein>
    <submittedName>
        <fullName evidence="2">Uncharacterized protein</fullName>
    </submittedName>
</protein>
<dbReference type="Proteomes" id="UP000036681">
    <property type="component" value="Unplaced"/>
</dbReference>
<proteinExistence type="predicted"/>
<keyword evidence="1" id="KW-1185">Reference proteome</keyword>
<name>A0A9J2PD62_ASCLU</name>
<organism evidence="1 2">
    <name type="scientific">Ascaris lumbricoides</name>
    <name type="common">Giant roundworm</name>
    <dbReference type="NCBI Taxonomy" id="6252"/>
    <lineage>
        <taxon>Eukaryota</taxon>
        <taxon>Metazoa</taxon>
        <taxon>Ecdysozoa</taxon>
        <taxon>Nematoda</taxon>
        <taxon>Chromadorea</taxon>
        <taxon>Rhabditida</taxon>
        <taxon>Spirurina</taxon>
        <taxon>Ascaridomorpha</taxon>
        <taxon>Ascaridoidea</taxon>
        <taxon>Ascarididae</taxon>
        <taxon>Ascaris</taxon>
    </lineage>
</organism>
<dbReference type="WBParaSite" id="ALUE_0000735301-mRNA-1">
    <property type="protein sequence ID" value="ALUE_0000735301-mRNA-1"/>
    <property type="gene ID" value="ALUE_0000735301"/>
</dbReference>
<accession>A0A9J2PD62</accession>